<reference evidence="1" key="1">
    <citation type="submission" date="2025-03" db="EMBL/GenBank/DDBJ databases">
        <authorList>
            <consortium name="ELIXIR-Norway"/>
            <consortium name="Elixir Norway"/>
        </authorList>
    </citation>
    <scope>NUCLEOTIDE SEQUENCE</scope>
</reference>
<dbReference type="EMBL" id="CATOBB020000761">
    <property type="protein sequence ID" value="CAM9185019.1"/>
    <property type="molecule type" value="Genomic_DNA"/>
</dbReference>
<dbReference type="Proteomes" id="UP001162501">
    <property type="component" value="Unassembled WGS sequence"/>
</dbReference>
<gene>
    <name evidence="1" type="ORF">MRATA1EN22A_LOCUS29567</name>
</gene>
<sequence length="130" mass="14199">MRALAKVELLGVRKESCASPHGRLLPVVAGLRARALLEGCTPVQSLGLRRSTVYLCKVHAEDVLRSHGKRNARPQLTQRHRRVGVALKFGRLLGTKVVSRQPSTVVRLLSLLAVQPGGPPDHKQHSVKAK</sequence>
<organism evidence="1 2">
    <name type="scientific">Rangifer tarandus platyrhynchus</name>
    <name type="common">Svalbard reindeer</name>
    <dbReference type="NCBI Taxonomy" id="3082113"/>
    <lineage>
        <taxon>Eukaryota</taxon>
        <taxon>Metazoa</taxon>
        <taxon>Chordata</taxon>
        <taxon>Craniata</taxon>
        <taxon>Vertebrata</taxon>
        <taxon>Euteleostomi</taxon>
        <taxon>Mammalia</taxon>
        <taxon>Eutheria</taxon>
        <taxon>Laurasiatheria</taxon>
        <taxon>Artiodactyla</taxon>
        <taxon>Ruminantia</taxon>
        <taxon>Pecora</taxon>
        <taxon>Cervidae</taxon>
        <taxon>Odocoileinae</taxon>
        <taxon>Rangifer</taxon>
    </lineage>
</organism>
<proteinExistence type="predicted"/>
<name>A0ACB1KG50_RANTA</name>
<protein>
    <submittedName>
        <fullName evidence="1">Uncharacterized protein</fullName>
    </submittedName>
</protein>
<evidence type="ECO:0000313" key="2">
    <source>
        <dbReference type="Proteomes" id="UP001162501"/>
    </source>
</evidence>
<accession>A0ACB1KG50</accession>
<evidence type="ECO:0000313" key="1">
    <source>
        <dbReference type="EMBL" id="CAM9185019.1"/>
    </source>
</evidence>
<comment type="caution">
    <text evidence="1">The sequence shown here is derived from an EMBL/GenBank/DDBJ whole genome shotgun (WGS) entry which is preliminary data.</text>
</comment>